<dbReference type="Gene3D" id="3.30.870.10">
    <property type="entry name" value="Endonuclease Chain A"/>
    <property type="match status" value="1"/>
</dbReference>
<evidence type="ECO:0000256" key="5">
    <source>
        <dbReference type="ARBA" id="ARBA00040549"/>
    </source>
</evidence>
<dbReference type="InterPro" id="IPR051406">
    <property type="entry name" value="PLD_domain"/>
</dbReference>
<dbReference type="GO" id="GO:0016891">
    <property type="term" value="F:RNA endonuclease activity producing 5'-phosphomonoesters, hydrolytic mechanism"/>
    <property type="evidence" value="ECO:0007669"/>
    <property type="project" value="TreeGrafter"/>
</dbReference>
<keyword evidence="1" id="KW-0378">Hydrolase</keyword>
<dbReference type="GeneID" id="20236660"/>
<protein>
    <recommendedName>
        <fullName evidence="5">Mitochondrial cardiolipin hydrolase</fullName>
    </recommendedName>
    <alternativeName>
        <fullName evidence="6">Mitochondrial phospholipase</fullName>
    </alternativeName>
</protein>
<evidence type="ECO:0000313" key="9">
    <source>
        <dbReference type="Proteomes" id="UP000030746"/>
    </source>
</evidence>
<gene>
    <name evidence="8" type="ORF">LOTGIDRAFT_155267</name>
</gene>
<comment type="similarity">
    <text evidence="4">Belongs to the phospholipase D family. MitoPLD/Zucchini subfamily.</text>
</comment>
<dbReference type="CTD" id="20236660"/>
<evidence type="ECO:0000259" key="7">
    <source>
        <dbReference type="Pfam" id="PF13091"/>
    </source>
</evidence>
<dbReference type="Pfam" id="PF13091">
    <property type="entry name" value="PLDc_2"/>
    <property type="match status" value="1"/>
</dbReference>
<dbReference type="OrthoDB" id="5205528at2759"/>
<dbReference type="GO" id="GO:0005739">
    <property type="term" value="C:mitochondrion"/>
    <property type="evidence" value="ECO:0007669"/>
    <property type="project" value="TreeGrafter"/>
</dbReference>
<dbReference type="InterPro" id="IPR025202">
    <property type="entry name" value="PLD-like_dom"/>
</dbReference>
<keyword evidence="2" id="KW-0442">Lipid degradation</keyword>
<dbReference type="Proteomes" id="UP000030746">
    <property type="component" value="Unassembled WGS sequence"/>
</dbReference>
<evidence type="ECO:0000313" key="8">
    <source>
        <dbReference type="EMBL" id="ESO83959.1"/>
    </source>
</evidence>
<dbReference type="AlphaFoldDB" id="V4B604"/>
<accession>V4B604</accession>
<evidence type="ECO:0000256" key="1">
    <source>
        <dbReference type="ARBA" id="ARBA00022801"/>
    </source>
</evidence>
<dbReference type="SUPFAM" id="SSF56024">
    <property type="entry name" value="Phospholipase D/nuclease"/>
    <property type="match status" value="1"/>
</dbReference>
<dbReference type="GO" id="GO:0034587">
    <property type="term" value="P:piRNA processing"/>
    <property type="evidence" value="ECO:0007669"/>
    <property type="project" value="TreeGrafter"/>
</dbReference>
<evidence type="ECO:0000256" key="3">
    <source>
        <dbReference type="ARBA" id="ARBA00023098"/>
    </source>
</evidence>
<dbReference type="HOGENOM" id="CLU_2239654_0_0_1"/>
<dbReference type="STRING" id="225164.V4B604"/>
<evidence type="ECO:0000256" key="2">
    <source>
        <dbReference type="ARBA" id="ARBA00022963"/>
    </source>
</evidence>
<dbReference type="RefSeq" id="XP_009065088.1">
    <property type="nucleotide sequence ID" value="XM_009066840.1"/>
</dbReference>
<keyword evidence="9" id="KW-1185">Reference proteome</keyword>
<reference evidence="8 9" key="1">
    <citation type="journal article" date="2013" name="Nature">
        <title>Insights into bilaterian evolution from three spiralian genomes.</title>
        <authorList>
            <person name="Simakov O."/>
            <person name="Marletaz F."/>
            <person name="Cho S.J."/>
            <person name="Edsinger-Gonzales E."/>
            <person name="Havlak P."/>
            <person name="Hellsten U."/>
            <person name="Kuo D.H."/>
            <person name="Larsson T."/>
            <person name="Lv J."/>
            <person name="Arendt D."/>
            <person name="Savage R."/>
            <person name="Osoegawa K."/>
            <person name="de Jong P."/>
            <person name="Grimwood J."/>
            <person name="Chapman J.A."/>
            <person name="Shapiro H."/>
            <person name="Aerts A."/>
            <person name="Otillar R.P."/>
            <person name="Terry A.Y."/>
            <person name="Boore J.L."/>
            <person name="Grigoriev I.V."/>
            <person name="Lindberg D.R."/>
            <person name="Seaver E.C."/>
            <person name="Weisblat D.A."/>
            <person name="Putnam N.H."/>
            <person name="Rokhsar D.S."/>
        </authorList>
    </citation>
    <scope>NUCLEOTIDE SEQUENCE [LARGE SCALE GENOMIC DNA]</scope>
</reference>
<dbReference type="PANTHER" id="PTHR43856">
    <property type="entry name" value="CARDIOLIPIN HYDROLASE"/>
    <property type="match status" value="1"/>
</dbReference>
<name>V4B604_LOTGI</name>
<dbReference type="GO" id="GO:0016042">
    <property type="term" value="P:lipid catabolic process"/>
    <property type="evidence" value="ECO:0007669"/>
    <property type="project" value="UniProtKB-KW"/>
</dbReference>
<sequence length="105" mass="11919">MAKETIDASVFCLTCIDLADILIMKHKRGVIVRVMTDDEQIDSSGAQIWRLRQEGISVRTDRSSYLMHHKSMFNLQTSFIIEDNKKAYYNKRGTVSDAVYVAGTA</sequence>
<dbReference type="PANTHER" id="PTHR43856:SF1">
    <property type="entry name" value="MITOCHONDRIAL CARDIOLIPIN HYDROLASE"/>
    <property type="match status" value="1"/>
</dbReference>
<organism evidence="8 9">
    <name type="scientific">Lottia gigantea</name>
    <name type="common">Giant owl limpet</name>
    <dbReference type="NCBI Taxonomy" id="225164"/>
    <lineage>
        <taxon>Eukaryota</taxon>
        <taxon>Metazoa</taxon>
        <taxon>Spiralia</taxon>
        <taxon>Lophotrochozoa</taxon>
        <taxon>Mollusca</taxon>
        <taxon>Gastropoda</taxon>
        <taxon>Patellogastropoda</taxon>
        <taxon>Lottioidea</taxon>
        <taxon>Lottiidae</taxon>
        <taxon>Lottia</taxon>
    </lineage>
</organism>
<keyword evidence="3" id="KW-0443">Lipid metabolism</keyword>
<feature type="domain" description="Phospholipase D-like" evidence="7">
    <location>
        <begin position="2"/>
        <end position="73"/>
    </location>
</feature>
<evidence type="ECO:0000256" key="6">
    <source>
        <dbReference type="ARBA" id="ARBA00043167"/>
    </source>
</evidence>
<dbReference type="EMBL" id="KB203566">
    <property type="protein sequence ID" value="ESO83959.1"/>
    <property type="molecule type" value="Genomic_DNA"/>
</dbReference>
<evidence type="ECO:0000256" key="4">
    <source>
        <dbReference type="ARBA" id="ARBA00038012"/>
    </source>
</evidence>
<proteinExistence type="inferred from homology"/>
<dbReference type="KEGG" id="lgi:LOTGIDRAFT_155267"/>